<dbReference type="EMBL" id="JOJR01000157">
    <property type="protein sequence ID" value="RCN43441.1"/>
    <property type="molecule type" value="Genomic_DNA"/>
</dbReference>
<evidence type="ECO:0000313" key="1">
    <source>
        <dbReference type="EMBL" id="RCN43441.1"/>
    </source>
</evidence>
<dbReference type="AlphaFoldDB" id="A0A368GGD8"/>
<gene>
    <name evidence="1" type="ORF">ANCCAN_10567</name>
</gene>
<protein>
    <submittedName>
        <fullName evidence="1">Uncharacterized protein</fullName>
    </submittedName>
</protein>
<comment type="caution">
    <text evidence="1">The sequence shown here is derived from an EMBL/GenBank/DDBJ whole genome shotgun (WGS) entry which is preliminary data.</text>
</comment>
<reference evidence="1 2" key="1">
    <citation type="submission" date="2014-10" db="EMBL/GenBank/DDBJ databases">
        <title>Draft genome of the hookworm Ancylostoma caninum.</title>
        <authorList>
            <person name="Mitreva M."/>
        </authorList>
    </citation>
    <scope>NUCLEOTIDE SEQUENCE [LARGE SCALE GENOMIC DNA]</scope>
    <source>
        <strain evidence="1 2">Baltimore</strain>
    </source>
</reference>
<organism evidence="1 2">
    <name type="scientific">Ancylostoma caninum</name>
    <name type="common">Dog hookworm</name>
    <dbReference type="NCBI Taxonomy" id="29170"/>
    <lineage>
        <taxon>Eukaryota</taxon>
        <taxon>Metazoa</taxon>
        <taxon>Ecdysozoa</taxon>
        <taxon>Nematoda</taxon>
        <taxon>Chromadorea</taxon>
        <taxon>Rhabditida</taxon>
        <taxon>Rhabditina</taxon>
        <taxon>Rhabditomorpha</taxon>
        <taxon>Strongyloidea</taxon>
        <taxon>Ancylostomatidae</taxon>
        <taxon>Ancylostomatinae</taxon>
        <taxon>Ancylostoma</taxon>
    </lineage>
</organism>
<accession>A0A368GGD8</accession>
<proteinExistence type="predicted"/>
<evidence type="ECO:0000313" key="2">
    <source>
        <dbReference type="Proteomes" id="UP000252519"/>
    </source>
</evidence>
<sequence>MGRLGSSEALRTFDDCSSRHLWIGQLLIK</sequence>
<name>A0A368GGD8_ANCCA</name>
<dbReference type="Proteomes" id="UP000252519">
    <property type="component" value="Unassembled WGS sequence"/>
</dbReference>
<keyword evidence="2" id="KW-1185">Reference proteome</keyword>